<accession>A0A7Z0DMH0</accession>
<dbReference type="Gene3D" id="3.10.450.50">
    <property type="match status" value="1"/>
</dbReference>
<protein>
    <submittedName>
        <fullName evidence="2">Limonene-1,2-epoxide hydrolase</fullName>
    </submittedName>
</protein>
<organism evidence="2 3">
    <name type="scientific">Nocardioides panzhihuensis</name>
    <dbReference type="NCBI Taxonomy" id="860243"/>
    <lineage>
        <taxon>Bacteria</taxon>
        <taxon>Bacillati</taxon>
        <taxon>Actinomycetota</taxon>
        <taxon>Actinomycetes</taxon>
        <taxon>Propionibacteriales</taxon>
        <taxon>Nocardioidaceae</taxon>
        <taxon>Nocardioides</taxon>
    </lineage>
</organism>
<feature type="domain" description="SnoaL-like" evidence="1">
    <location>
        <begin position="27"/>
        <end position="118"/>
    </location>
</feature>
<evidence type="ECO:0000259" key="1">
    <source>
        <dbReference type="Pfam" id="PF12680"/>
    </source>
</evidence>
<dbReference type="EMBL" id="JACBZR010000001">
    <property type="protein sequence ID" value="NYI78356.1"/>
    <property type="molecule type" value="Genomic_DNA"/>
</dbReference>
<dbReference type="Proteomes" id="UP000564496">
    <property type="component" value="Unassembled WGS sequence"/>
</dbReference>
<evidence type="ECO:0000313" key="2">
    <source>
        <dbReference type="EMBL" id="NYI78356.1"/>
    </source>
</evidence>
<comment type="caution">
    <text evidence="2">The sequence shown here is derived from an EMBL/GenBank/DDBJ whole genome shotgun (WGS) entry which is preliminary data.</text>
</comment>
<proteinExistence type="predicted"/>
<keyword evidence="2" id="KW-0378">Hydrolase</keyword>
<dbReference type="AlphaFoldDB" id="A0A7Z0DMH0"/>
<evidence type="ECO:0000313" key="3">
    <source>
        <dbReference type="Proteomes" id="UP000564496"/>
    </source>
</evidence>
<keyword evidence="3" id="KW-1185">Reference proteome</keyword>
<dbReference type="Pfam" id="PF12680">
    <property type="entry name" value="SnoaL_2"/>
    <property type="match status" value="1"/>
</dbReference>
<sequence length="204" mass="23127">MDNANTAPRPEMEEAFRNYFLTGPVHEDWAAWSRLFTDDATYDDHFWGTFRGPAEIQRFLEGTMSFAAHVYSPLMWYAIDGTRVVYQVVNRADNPAGGAPIDFPSLQIIEYAGGGRWAAESDWWTVQEMKLFNQRHRAALAEAGGQVADPLSRADWGDWVDWARPAEGHVARPSWLGRDVRPIGSMADMDFGVRHERPDRAPRG</sequence>
<name>A0A7Z0DMH0_9ACTN</name>
<dbReference type="GO" id="GO:0016787">
    <property type="term" value="F:hydrolase activity"/>
    <property type="evidence" value="ECO:0007669"/>
    <property type="project" value="UniProtKB-KW"/>
</dbReference>
<dbReference type="SUPFAM" id="SSF54427">
    <property type="entry name" value="NTF2-like"/>
    <property type="match status" value="1"/>
</dbReference>
<dbReference type="InterPro" id="IPR037401">
    <property type="entry name" value="SnoaL-like"/>
</dbReference>
<dbReference type="InterPro" id="IPR032710">
    <property type="entry name" value="NTF2-like_dom_sf"/>
</dbReference>
<gene>
    <name evidence="2" type="ORF">BJ988_003004</name>
</gene>
<reference evidence="2 3" key="1">
    <citation type="submission" date="2020-07" db="EMBL/GenBank/DDBJ databases">
        <title>Sequencing the genomes of 1000 actinobacteria strains.</title>
        <authorList>
            <person name="Klenk H.-P."/>
        </authorList>
    </citation>
    <scope>NUCLEOTIDE SEQUENCE [LARGE SCALE GENOMIC DNA]</scope>
    <source>
        <strain evidence="2 3">DSM 26487</strain>
    </source>
</reference>
<dbReference type="RefSeq" id="WP_218860880.1">
    <property type="nucleotide sequence ID" value="NZ_JACBZR010000001.1"/>
</dbReference>